<name>A0ACC0BLL9_CATRO</name>
<organism evidence="1 2">
    <name type="scientific">Catharanthus roseus</name>
    <name type="common">Madagascar periwinkle</name>
    <name type="synonym">Vinca rosea</name>
    <dbReference type="NCBI Taxonomy" id="4058"/>
    <lineage>
        <taxon>Eukaryota</taxon>
        <taxon>Viridiplantae</taxon>
        <taxon>Streptophyta</taxon>
        <taxon>Embryophyta</taxon>
        <taxon>Tracheophyta</taxon>
        <taxon>Spermatophyta</taxon>
        <taxon>Magnoliopsida</taxon>
        <taxon>eudicotyledons</taxon>
        <taxon>Gunneridae</taxon>
        <taxon>Pentapetalae</taxon>
        <taxon>asterids</taxon>
        <taxon>lamiids</taxon>
        <taxon>Gentianales</taxon>
        <taxon>Apocynaceae</taxon>
        <taxon>Rauvolfioideae</taxon>
        <taxon>Vinceae</taxon>
        <taxon>Catharanthinae</taxon>
        <taxon>Catharanthus</taxon>
    </lineage>
</organism>
<evidence type="ECO:0000313" key="2">
    <source>
        <dbReference type="Proteomes" id="UP001060085"/>
    </source>
</evidence>
<evidence type="ECO:0000313" key="1">
    <source>
        <dbReference type="EMBL" id="KAI5673582.1"/>
    </source>
</evidence>
<dbReference type="Proteomes" id="UP001060085">
    <property type="component" value="Linkage Group LG03"/>
</dbReference>
<sequence>MMTSMLQEVDDMASVKVQTIIRRCMLSIAGTLGYTSSQHDIQQTFPVQPHVTIPGSTYQTGVLVELRGALVDSLVIEQEVDTLLFLLFLADPDIQTPDTSRWREVRDLSPVGTSLGFSLFRAPSPPGTASSSTPHQLISQASSSDDKEQTDDTDDVQHLGFGHRVGKKTTRFMSSDWP</sequence>
<gene>
    <name evidence="1" type="ORF">M9H77_13946</name>
</gene>
<comment type="caution">
    <text evidence="1">The sequence shown here is derived from an EMBL/GenBank/DDBJ whole genome shotgun (WGS) entry which is preliminary data.</text>
</comment>
<accession>A0ACC0BLL9</accession>
<reference evidence="2" key="1">
    <citation type="journal article" date="2023" name="Nat. Plants">
        <title>Single-cell RNA sequencing provides a high-resolution roadmap for understanding the multicellular compartmentation of specialized metabolism.</title>
        <authorList>
            <person name="Sun S."/>
            <person name="Shen X."/>
            <person name="Li Y."/>
            <person name="Li Y."/>
            <person name="Wang S."/>
            <person name="Li R."/>
            <person name="Zhang H."/>
            <person name="Shen G."/>
            <person name="Guo B."/>
            <person name="Wei J."/>
            <person name="Xu J."/>
            <person name="St-Pierre B."/>
            <person name="Chen S."/>
            <person name="Sun C."/>
        </authorList>
    </citation>
    <scope>NUCLEOTIDE SEQUENCE [LARGE SCALE GENOMIC DNA]</scope>
</reference>
<protein>
    <submittedName>
        <fullName evidence="1">Uncharacterized protein</fullName>
    </submittedName>
</protein>
<dbReference type="EMBL" id="CM044703">
    <property type="protein sequence ID" value="KAI5673582.1"/>
    <property type="molecule type" value="Genomic_DNA"/>
</dbReference>
<keyword evidence="2" id="KW-1185">Reference proteome</keyword>
<proteinExistence type="predicted"/>